<feature type="region of interest" description="Disordered" evidence="8">
    <location>
        <begin position="409"/>
        <end position="441"/>
    </location>
</feature>
<feature type="compositionally biased region" description="Basic and acidic residues" evidence="8">
    <location>
        <begin position="224"/>
        <end position="249"/>
    </location>
</feature>
<comment type="subcellular location">
    <subcellularLocation>
        <location evidence="1">Endomembrane system</location>
        <topology evidence="1">Multi-pass membrane protein</topology>
    </subcellularLocation>
</comment>
<dbReference type="PANTHER" id="PTHR24223">
    <property type="entry name" value="ATP-BINDING CASSETTE SUB-FAMILY C"/>
    <property type="match status" value="1"/>
</dbReference>
<dbReference type="InterPro" id="IPR036640">
    <property type="entry name" value="ABC1_TM_sf"/>
</dbReference>
<evidence type="ECO:0000256" key="2">
    <source>
        <dbReference type="ARBA" id="ARBA00022692"/>
    </source>
</evidence>
<keyword evidence="2" id="KW-0812">Transmembrane</keyword>
<evidence type="ECO:0000259" key="9">
    <source>
        <dbReference type="PROSITE" id="PS50893"/>
    </source>
</evidence>
<reference evidence="10 11" key="1">
    <citation type="submission" date="2024-03" db="EMBL/GenBank/DDBJ databases">
        <title>Aureococcus anophagefferens CCMP1851 and Kratosvirus quantuckense: Draft genome of a second virus-susceptible host strain in the model system.</title>
        <authorList>
            <person name="Chase E."/>
            <person name="Truchon A.R."/>
            <person name="Schepens W."/>
            <person name="Wilhelm S.W."/>
        </authorList>
    </citation>
    <scope>NUCLEOTIDE SEQUENCE [LARGE SCALE GENOMIC DNA]</scope>
    <source>
        <strain evidence="10 11">CCMP1851</strain>
    </source>
</reference>
<dbReference type="SUPFAM" id="SSF52540">
    <property type="entry name" value="P-loop containing nucleoside triphosphate hydrolases"/>
    <property type="match status" value="2"/>
</dbReference>
<dbReference type="Proteomes" id="UP001363151">
    <property type="component" value="Unassembled WGS sequence"/>
</dbReference>
<name>A0ABR1FMZ4_AURAN</name>
<keyword evidence="4" id="KW-0547">Nucleotide-binding</keyword>
<evidence type="ECO:0000256" key="3">
    <source>
        <dbReference type="ARBA" id="ARBA00022737"/>
    </source>
</evidence>
<proteinExistence type="predicted"/>
<dbReference type="PROSITE" id="PS50893">
    <property type="entry name" value="ABC_TRANSPORTER_2"/>
    <property type="match status" value="1"/>
</dbReference>
<dbReference type="EMBL" id="JBBJCI010000355">
    <property type="protein sequence ID" value="KAK7233824.1"/>
    <property type="molecule type" value="Genomic_DNA"/>
</dbReference>
<evidence type="ECO:0000256" key="6">
    <source>
        <dbReference type="ARBA" id="ARBA00022989"/>
    </source>
</evidence>
<keyword evidence="3" id="KW-0677">Repeat</keyword>
<keyword evidence="7" id="KW-0472">Membrane</keyword>
<evidence type="ECO:0000313" key="10">
    <source>
        <dbReference type="EMBL" id="KAK7233824.1"/>
    </source>
</evidence>
<dbReference type="PANTHER" id="PTHR24223:SF443">
    <property type="entry name" value="MULTIDRUG-RESISTANCE LIKE PROTEIN 1, ISOFORM I"/>
    <property type="match status" value="1"/>
</dbReference>
<evidence type="ECO:0000256" key="8">
    <source>
        <dbReference type="SAM" id="MobiDB-lite"/>
    </source>
</evidence>
<evidence type="ECO:0000256" key="5">
    <source>
        <dbReference type="ARBA" id="ARBA00022840"/>
    </source>
</evidence>
<evidence type="ECO:0000256" key="7">
    <source>
        <dbReference type="ARBA" id="ARBA00023136"/>
    </source>
</evidence>
<dbReference type="Gene3D" id="1.20.1560.10">
    <property type="entry name" value="ABC transporter type 1, transmembrane domain"/>
    <property type="match status" value="1"/>
</dbReference>
<dbReference type="InterPro" id="IPR003439">
    <property type="entry name" value="ABC_transporter-like_ATP-bd"/>
</dbReference>
<protein>
    <submittedName>
        <fullName evidence="10">ABC transporter</fullName>
    </submittedName>
</protein>
<evidence type="ECO:0000313" key="11">
    <source>
        <dbReference type="Proteomes" id="UP001363151"/>
    </source>
</evidence>
<keyword evidence="11" id="KW-1185">Reference proteome</keyword>
<dbReference type="Gene3D" id="3.40.50.300">
    <property type="entry name" value="P-loop containing nucleotide triphosphate hydrolases"/>
    <property type="match status" value="2"/>
</dbReference>
<evidence type="ECO:0000256" key="4">
    <source>
        <dbReference type="ARBA" id="ARBA00022741"/>
    </source>
</evidence>
<dbReference type="InterPro" id="IPR050173">
    <property type="entry name" value="ABC_transporter_C-like"/>
</dbReference>
<keyword evidence="5" id="KW-0067">ATP-binding</keyword>
<accession>A0ABR1FMZ4</accession>
<sequence>MGWEASFVDEIRGTRAVEERRLRDFWMNFSAATAISSLAAVASLLASTAASILVRWRPLGLADTFLAVSLYKILAGHVMEAANSAATIAQLRVAFKRFDDFAALRRRAPSRAPDAAAAGRGRRRGARPDLDIWPAGLETEVGARGITISGGQKARIAVARAHYAAADLSVYDDPLSAVGVHLLDDRVDEILFLVGGRVAERGPLADLLAKNGGFEALPVVARDDARSPHAEERKEADAPPPPPEKKKDPGAPAPSGVLDSRFAVRFATLAEAKLNAVDRLLDYGDDLPQERGAVGRADGDLPARGRRRLASGRARLLCFARVLLRSACVVLLDEATSSIDADADAQVQAVIRAEIRGRSTMVVIAHRIKTIRHADLVLVLGDGRVAEFGAPADLEAAGGHFASLCARHRERRSAREEPGEAKHDSTAARKRCISGSGDDAA</sequence>
<organism evidence="10 11">
    <name type="scientific">Aureococcus anophagefferens</name>
    <name type="common">Harmful bloom alga</name>
    <dbReference type="NCBI Taxonomy" id="44056"/>
    <lineage>
        <taxon>Eukaryota</taxon>
        <taxon>Sar</taxon>
        <taxon>Stramenopiles</taxon>
        <taxon>Ochrophyta</taxon>
        <taxon>Pelagophyceae</taxon>
        <taxon>Pelagomonadales</taxon>
        <taxon>Pelagomonadaceae</taxon>
        <taxon>Aureococcus</taxon>
    </lineage>
</organism>
<comment type="caution">
    <text evidence="10">The sequence shown here is derived from an EMBL/GenBank/DDBJ whole genome shotgun (WGS) entry which is preliminary data.</text>
</comment>
<evidence type="ECO:0000256" key="1">
    <source>
        <dbReference type="ARBA" id="ARBA00004127"/>
    </source>
</evidence>
<feature type="region of interest" description="Disordered" evidence="8">
    <location>
        <begin position="224"/>
        <end position="254"/>
    </location>
</feature>
<dbReference type="InterPro" id="IPR027417">
    <property type="entry name" value="P-loop_NTPase"/>
</dbReference>
<feature type="compositionally biased region" description="Basic and acidic residues" evidence="8">
    <location>
        <begin position="413"/>
        <end position="427"/>
    </location>
</feature>
<feature type="domain" description="ABC transporter" evidence="9">
    <location>
        <begin position="163"/>
        <end position="407"/>
    </location>
</feature>
<keyword evidence="6" id="KW-1133">Transmembrane helix</keyword>
<gene>
    <name evidence="10" type="ORF">SO694_00100096</name>
</gene>